<dbReference type="InParanoid" id="B4D1S1"/>
<dbReference type="STRING" id="497964.CfE428DRAFT_2859"/>
<dbReference type="AlphaFoldDB" id="B4D1S1"/>
<name>B4D1S1_9BACT</name>
<dbReference type="eggNOG" id="ENOG502ZF09">
    <property type="taxonomic scope" value="Bacteria"/>
</dbReference>
<evidence type="ECO:0000313" key="1">
    <source>
        <dbReference type="EMBL" id="EDY19683.1"/>
    </source>
</evidence>
<dbReference type="EMBL" id="ABVL01000007">
    <property type="protein sequence ID" value="EDY19683.1"/>
    <property type="molecule type" value="Genomic_DNA"/>
</dbReference>
<protein>
    <submittedName>
        <fullName evidence="1">Uncharacterized protein</fullName>
    </submittedName>
</protein>
<accession>B4D1S1</accession>
<gene>
    <name evidence="1" type="ORF">CfE428DRAFT_2859</name>
</gene>
<reference evidence="1 2" key="1">
    <citation type="journal article" date="2011" name="J. Bacteriol.">
        <title>Genome sequence of Chthoniobacter flavus Ellin428, an aerobic heterotrophic soil bacterium.</title>
        <authorList>
            <person name="Kant R."/>
            <person name="van Passel M.W."/>
            <person name="Palva A."/>
            <person name="Lucas S."/>
            <person name="Lapidus A."/>
            <person name="Glavina Del Rio T."/>
            <person name="Dalin E."/>
            <person name="Tice H."/>
            <person name="Bruce D."/>
            <person name="Goodwin L."/>
            <person name="Pitluck S."/>
            <person name="Larimer F.W."/>
            <person name="Land M.L."/>
            <person name="Hauser L."/>
            <person name="Sangwan P."/>
            <person name="de Vos W.M."/>
            <person name="Janssen P.H."/>
            <person name="Smidt H."/>
        </authorList>
    </citation>
    <scope>NUCLEOTIDE SEQUENCE [LARGE SCALE GENOMIC DNA]</scope>
    <source>
        <strain evidence="1 2">Ellin428</strain>
    </source>
</reference>
<evidence type="ECO:0000313" key="2">
    <source>
        <dbReference type="Proteomes" id="UP000005824"/>
    </source>
</evidence>
<proteinExistence type="predicted"/>
<dbReference type="RefSeq" id="WP_006980184.1">
    <property type="nucleotide sequence ID" value="NZ_ABVL01000007.1"/>
</dbReference>
<organism evidence="1 2">
    <name type="scientific">Chthoniobacter flavus Ellin428</name>
    <dbReference type="NCBI Taxonomy" id="497964"/>
    <lineage>
        <taxon>Bacteria</taxon>
        <taxon>Pseudomonadati</taxon>
        <taxon>Verrucomicrobiota</taxon>
        <taxon>Spartobacteria</taxon>
        <taxon>Chthoniobacterales</taxon>
        <taxon>Chthoniobacteraceae</taxon>
        <taxon>Chthoniobacter</taxon>
    </lineage>
</organism>
<comment type="caution">
    <text evidence="1">The sequence shown here is derived from an EMBL/GenBank/DDBJ whole genome shotgun (WGS) entry which is preliminary data.</text>
</comment>
<sequence length="294" mass="32168">MSEFAKTFLRDGVEDGEYFGIFGKHPGWDDHIEDLPLPTMSMAVAKQLLYVRGIGSQISSGAWARLAEDARLPDFDHAFLWMRGRQCLAGRMWASRDGKKRAHFPMIALYQGVNVQPDAVVGSMLARLEKIAAGVRLARSAEKVREIIASQANHSTEAMAEEGPTVLHLNRTAVSKFTRDLRGNLAPGCRVGADPADLSGTLRFWARVSGSLVSPEMPLLWIAPVGASWIDVLAREPMPTQFFCLRAKPPALAMTYSANTQEPTEELDAAEAIKTATEGKGGGGRSWFARMMGH</sequence>
<dbReference type="Proteomes" id="UP000005824">
    <property type="component" value="Unassembled WGS sequence"/>
</dbReference>
<keyword evidence="2" id="KW-1185">Reference proteome</keyword>